<keyword evidence="2" id="KW-1185">Reference proteome</keyword>
<evidence type="ECO:0000313" key="2">
    <source>
        <dbReference type="Proteomes" id="UP001151760"/>
    </source>
</evidence>
<dbReference type="Proteomes" id="UP001151760">
    <property type="component" value="Unassembled WGS sequence"/>
</dbReference>
<reference evidence="1" key="2">
    <citation type="submission" date="2022-01" db="EMBL/GenBank/DDBJ databases">
        <authorList>
            <person name="Yamashiro T."/>
            <person name="Shiraishi A."/>
            <person name="Satake H."/>
            <person name="Nakayama K."/>
        </authorList>
    </citation>
    <scope>NUCLEOTIDE SEQUENCE</scope>
</reference>
<proteinExistence type="predicted"/>
<gene>
    <name evidence="1" type="ORF">Tco_0860643</name>
</gene>
<protein>
    <submittedName>
        <fullName evidence="1">Uncharacterized protein</fullName>
    </submittedName>
</protein>
<evidence type="ECO:0000313" key="1">
    <source>
        <dbReference type="EMBL" id="GJT13601.1"/>
    </source>
</evidence>
<comment type="caution">
    <text evidence="1">The sequence shown here is derived from an EMBL/GenBank/DDBJ whole genome shotgun (WGS) entry which is preliminary data.</text>
</comment>
<name>A0ABQ5BG30_9ASTR</name>
<reference evidence="1" key="1">
    <citation type="journal article" date="2022" name="Int. J. Mol. Sci.">
        <title>Draft Genome of Tanacetum Coccineum: Genomic Comparison of Closely Related Tanacetum-Family Plants.</title>
        <authorList>
            <person name="Yamashiro T."/>
            <person name="Shiraishi A."/>
            <person name="Nakayama K."/>
            <person name="Satake H."/>
        </authorList>
    </citation>
    <scope>NUCLEOTIDE SEQUENCE</scope>
</reference>
<sequence length="208" mass="24365">MAELPTLMKIREESKIDPTQRISCNVVFLMYILVPLDARHSICLLYVCTYTWLSLLKSTLLLKSGIFRYLKGNHIHMGLSQFLYIVLLAGHSKKQKSTANLHYEKLNTLPYQDVVLKSSGCALNYVTMDLRSTKFRCIVTIKVQSLYAVIVFNTSAFQHIDIRQHFNQRQVERKVVELYFVEIQITNWLTYLRRHYERSASQLYLPLP</sequence>
<organism evidence="1 2">
    <name type="scientific">Tanacetum coccineum</name>
    <dbReference type="NCBI Taxonomy" id="301880"/>
    <lineage>
        <taxon>Eukaryota</taxon>
        <taxon>Viridiplantae</taxon>
        <taxon>Streptophyta</taxon>
        <taxon>Embryophyta</taxon>
        <taxon>Tracheophyta</taxon>
        <taxon>Spermatophyta</taxon>
        <taxon>Magnoliopsida</taxon>
        <taxon>eudicotyledons</taxon>
        <taxon>Gunneridae</taxon>
        <taxon>Pentapetalae</taxon>
        <taxon>asterids</taxon>
        <taxon>campanulids</taxon>
        <taxon>Asterales</taxon>
        <taxon>Asteraceae</taxon>
        <taxon>Asteroideae</taxon>
        <taxon>Anthemideae</taxon>
        <taxon>Anthemidinae</taxon>
        <taxon>Tanacetum</taxon>
    </lineage>
</organism>
<accession>A0ABQ5BG30</accession>
<dbReference type="EMBL" id="BQNB010013242">
    <property type="protein sequence ID" value="GJT13601.1"/>
    <property type="molecule type" value="Genomic_DNA"/>
</dbReference>